<comment type="caution">
    <text evidence="1">The sequence shown here is derived from an EMBL/GenBank/DDBJ whole genome shotgun (WGS) entry which is preliminary data.</text>
</comment>
<gene>
    <name evidence="1" type="ORF">LshimejAT787_1300830</name>
</gene>
<protein>
    <submittedName>
        <fullName evidence="1">Uncharacterized protein</fullName>
    </submittedName>
</protein>
<name>A0A9P3USF5_LYOSH</name>
<accession>A0A9P3USF5</accession>
<evidence type="ECO:0000313" key="2">
    <source>
        <dbReference type="Proteomes" id="UP001063166"/>
    </source>
</evidence>
<evidence type="ECO:0000313" key="1">
    <source>
        <dbReference type="EMBL" id="GLB43182.1"/>
    </source>
</evidence>
<reference evidence="1" key="1">
    <citation type="submission" date="2022-07" db="EMBL/GenBank/DDBJ databases">
        <title>The genome of Lyophyllum shimeji provides insight into the initial evolution of ectomycorrhizal fungal genome.</title>
        <authorList>
            <person name="Kobayashi Y."/>
            <person name="Shibata T."/>
            <person name="Hirakawa H."/>
            <person name="Shigenobu S."/>
            <person name="Nishiyama T."/>
            <person name="Yamada A."/>
            <person name="Hasebe M."/>
            <person name="Kawaguchi M."/>
        </authorList>
    </citation>
    <scope>NUCLEOTIDE SEQUENCE</scope>
    <source>
        <strain evidence="1">AT787</strain>
    </source>
</reference>
<keyword evidence="2" id="KW-1185">Reference proteome</keyword>
<dbReference type="AlphaFoldDB" id="A0A9P3USF5"/>
<sequence>MSRHDRLLWRLPSGRRVYLDVVTSRQHSSTELRKFLSVLRPFNHTATALGTHRSLLEIQPCECYVQGERGLGRYITSSFEAPPVSAEA</sequence>
<proteinExistence type="predicted"/>
<dbReference type="Proteomes" id="UP001063166">
    <property type="component" value="Unassembled WGS sequence"/>
</dbReference>
<organism evidence="1 2">
    <name type="scientific">Lyophyllum shimeji</name>
    <name type="common">Hon-shimeji</name>
    <name type="synonym">Tricholoma shimeji</name>
    <dbReference type="NCBI Taxonomy" id="47721"/>
    <lineage>
        <taxon>Eukaryota</taxon>
        <taxon>Fungi</taxon>
        <taxon>Dikarya</taxon>
        <taxon>Basidiomycota</taxon>
        <taxon>Agaricomycotina</taxon>
        <taxon>Agaricomycetes</taxon>
        <taxon>Agaricomycetidae</taxon>
        <taxon>Agaricales</taxon>
        <taxon>Tricholomatineae</taxon>
        <taxon>Lyophyllaceae</taxon>
        <taxon>Lyophyllum</taxon>
    </lineage>
</organism>
<dbReference type="EMBL" id="BRPK01000013">
    <property type="protein sequence ID" value="GLB43182.1"/>
    <property type="molecule type" value="Genomic_DNA"/>
</dbReference>